<sequence>MSISLKLFDLFLNDFVLSKSTWAFSTFLNKEDLTGAYDLKLGLDLLWASTWMLTEATRKIWKSCDECKLANLIFKDVIDVYSFLFIGFLNDLEDHKQKSFFFSIKVKHMLYGTLYKFYNKIAINHKSSCITEKKDDKMNNSYVTKFIVEKN</sequence>
<keyword evidence="2" id="KW-1185">Reference proteome</keyword>
<dbReference type="AlphaFoldDB" id="A0A3M7QDN2"/>
<proteinExistence type="predicted"/>
<name>A0A3M7QDN2_BRAPC</name>
<dbReference type="EMBL" id="REGN01006449">
    <property type="protein sequence ID" value="RNA09536.1"/>
    <property type="molecule type" value="Genomic_DNA"/>
</dbReference>
<dbReference type="Proteomes" id="UP000276133">
    <property type="component" value="Unassembled WGS sequence"/>
</dbReference>
<comment type="caution">
    <text evidence="1">The sequence shown here is derived from an EMBL/GenBank/DDBJ whole genome shotgun (WGS) entry which is preliminary data.</text>
</comment>
<protein>
    <submittedName>
        <fullName evidence="1">Uncharacterized protein</fullName>
    </submittedName>
</protein>
<reference evidence="1 2" key="1">
    <citation type="journal article" date="2018" name="Sci. Rep.">
        <title>Genomic signatures of local adaptation to the degree of environmental predictability in rotifers.</title>
        <authorList>
            <person name="Franch-Gras L."/>
            <person name="Hahn C."/>
            <person name="Garcia-Roger E.M."/>
            <person name="Carmona M.J."/>
            <person name="Serra M."/>
            <person name="Gomez A."/>
        </authorList>
    </citation>
    <scope>NUCLEOTIDE SEQUENCE [LARGE SCALE GENOMIC DNA]</scope>
    <source>
        <strain evidence="1">HYR1</strain>
    </source>
</reference>
<evidence type="ECO:0000313" key="1">
    <source>
        <dbReference type="EMBL" id="RNA09536.1"/>
    </source>
</evidence>
<accession>A0A3M7QDN2</accession>
<organism evidence="1 2">
    <name type="scientific">Brachionus plicatilis</name>
    <name type="common">Marine rotifer</name>
    <name type="synonym">Brachionus muelleri</name>
    <dbReference type="NCBI Taxonomy" id="10195"/>
    <lineage>
        <taxon>Eukaryota</taxon>
        <taxon>Metazoa</taxon>
        <taxon>Spiralia</taxon>
        <taxon>Gnathifera</taxon>
        <taxon>Rotifera</taxon>
        <taxon>Eurotatoria</taxon>
        <taxon>Monogononta</taxon>
        <taxon>Pseudotrocha</taxon>
        <taxon>Ploima</taxon>
        <taxon>Brachionidae</taxon>
        <taxon>Brachionus</taxon>
    </lineage>
</organism>
<gene>
    <name evidence="1" type="ORF">BpHYR1_005809</name>
</gene>
<evidence type="ECO:0000313" key="2">
    <source>
        <dbReference type="Proteomes" id="UP000276133"/>
    </source>
</evidence>